<name>A0A3M0KN77_HIRRU</name>
<feature type="coiled-coil region" evidence="1">
    <location>
        <begin position="31"/>
        <end position="65"/>
    </location>
</feature>
<keyword evidence="4" id="KW-1185">Reference proteome</keyword>
<keyword evidence="1" id="KW-0175">Coiled coil</keyword>
<dbReference type="EMBL" id="QRBI01000104">
    <property type="protein sequence ID" value="RMC14689.1"/>
    <property type="molecule type" value="Genomic_DNA"/>
</dbReference>
<evidence type="ECO:0000313" key="3">
    <source>
        <dbReference type="EMBL" id="RMC14689.1"/>
    </source>
</evidence>
<proteinExistence type="predicted"/>
<organism evidence="3 4">
    <name type="scientific">Hirundo rustica rustica</name>
    <dbReference type="NCBI Taxonomy" id="333673"/>
    <lineage>
        <taxon>Eukaryota</taxon>
        <taxon>Metazoa</taxon>
        <taxon>Chordata</taxon>
        <taxon>Craniata</taxon>
        <taxon>Vertebrata</taxon>
        <taxon>Euteleostomi</taxon>
        <taxon>Archelosauria</taxon>
        <taxon>Archosauria</taxon>
        <taxon>Dinosauria</taxon>
        <taxon>Saurischia</taxon>
        <taxon>Theropoda</taxon>
        <taxon>Coelurosauria</taxon>
        <taxon>Aves</taxon>
        <taxon>Neognathae</taxon>
        <taxon>Neoaves</taxon>
        <taxon>Telluraves</taxon>
        <taxon>Australaves</taxon>
        <taxon>Passeriformes</taxon>
        <taxon>Sylvioidea</taxon>
        <taxon>Hirundinidae</taxon>
        <taxon>Hirundo</taxon>
    </lineage>
</organism>
<evidence type="ECO:0000256" key="2">
    <source>
        <dbReference type="SAM" id="Phobius"/>
    </source>
</evidence>
<feature type="transmembrane region" description="Helical" evidence="2">
    <location>
        <begin position="85"/>
        <end position="108"/>
    </location>
</feature>
<dbReference type="AlphaFoldDB" id="A0A3M0KN77"/>
<evidence type="ECO:0000313" key="4">
    <source>
        <dbReference type="Proteomes" id="UP000269221"/>
    </source>
</evidence>
<dbReference type="STRING" id="333673.A0A3M0KN77"/>
<accession>A0A3M0KN77</accession>
<dbReference type="OrthoDB" id="5978806at2759"/>
<sequence length="230" mass="25814">MRLALDETPMVQLMQDITHRMESILVLQEVMEKLRRVNQSLALMLTALEDAQSQLEKHLERLKAVPDLDGQSRSATSLCVPHGSYFLLLFLPLVPASLRAILLLLFLASSALGIPATSTLLVLAVAGHWLVASLCRGRIWTAVPREEPRYRLTSTPKRECDMELLQEELDRMDMSCLQETPFFPNQVTLEPVVDAGKLWEPKTCSPRAKRCLCHIHTTGSSLAMDSSPHF</sequence>
<keyword evidence="2" id="KW-1133">Transmembrane helix</keyword>
<keyword evidence="2" id="KW-0472">Membrane</keyword>
<keyword evidence="2" id="KW-0812">Transmembrane</keyword>
<feature type="transmembrane region" description="Helical" evidence="2">
    <location>
        <begin position="114"/>
        <end position="135"/>
    </location>
</feature>
<protein>
    <submittedName>
        <fullName evidence="3">Uncharacterized protein</fullName>
    </submittedName>
</protein>
<evidence type="ECO:0000256" key="1">
    <source>
        <dbReference type="SAM" id="Coils"/>
    </source>
</evidence>
<dbReference type="Proteomes" id="UP000269221">
    <property type="component" value="Unassembled WGS sequence"/>
</dbReference>
<gene>
    <name evidence="3" type="ORF">DUI87_06861</name>
</gene>
<comment type="caution">
    <text evidence="3">The sequence shown here is derived from an EMBL/GenBank/DDBJ whole genome shotgun (WGS) entry which is preliminary data.</text>
</comment>
<reference evidence="3 4" key="1">
    <citation type="submission" date="2018-07" db="EMBL/GenBank/DDBJ databases">
        <title>A high quality draft genome assembly of the barn swallow (H. rustica rustica).</title>
        <authorList>
            <person name="Formenti G."/>
            <person name="Chiara M."/>
            <person name="Poveda L."/>
            <person name="Francoijs K.-J."/>
            <person name="Bonisoli-Alquati A."/>
            <person name="Canova L."/>
            <person name="Gianfranceschi L."/>
            <person name="Horner D.S."/>
            <person name="Saino N."/>
        </authorList>
    </citation>
    <scope>NUCLEOTIDE SEQUENCE [LARGE SCALE GENOMIC DNA]</scope>
    <source>
        <strain evidence="3">Chelidonia</strain>
        <tissue evidence="3">Blood</tissue>
    </source>
</reference>